<dbReference type="SUPFAM" id="SSF54631">
    <property type="entry name" value="CBS-domain pair"/>
    <property type="match status" value="1"/>
</dbReference>
<dbReference type="InterPro" id="IPR000644">
    <property type="entry name" value="CBS_dom"/>
</dbReference>
<protein>
    <submittedName>
        <fullName evidence="6">CBS domain-containing protein CBSX5</fullName>
    </submittedName>
</protein>
<accession>A0AAV9CPU3</accession>
<dbReference type="PANTHER" id="PTHR13780:SF128">
    <property type="entry name" value="CBS DOMAIN-CONTAINING PROTEIN"/>
    <property type="match status" value="1"/>
</dbReference>
<keyword evidence="1" id="KW-0677">Repeat</keyword>
<gene>
    <name evidence="6" type="primary">CBSX5</name>
    <name evidence="6" type="ORF">QJS10_CPB18g01479</name>
</gene>
<comment type="caution">
    <text evidence="6">The sequence shown here is derived from an EMBL/GenBank/DDBJ whole genome shotgun (WGS) entry which is preliminary data.</text>
</comment>
<dbReference type="PROSITE" id="PS51371">
    <property type="entry name" value="CBS"/>
    <property type="match status" value="1"/>
</dbReference>
<sequence length="373" mass="39950">MAVRLLSHDVSDLCLGKPVLKSLPITSTVAEALSALKRHGDTFLGVLSTLDNSSPRLAVVGKVCMVDVVCFLLRDDNLIDPLSALRSPLSAVLSKPSDGLVRQIDRQASLLEALDLILEGAQNLVVPLRQSSSTRKKPIHGEFCWLSQEDVIRFLLGSIGSFSPLPALSVSSLGLVDPDVLTVDYHDPAASVSALLPLALKNQTAIAVVADGRKLVGEISPSTLASLRDASVSAAIATLSAGELMAYIDCGGPPEDIVREVKKRLSEKGLNGLLDLLEESMSVMTTSSSSSSDDEETVTRGRLQRRKSSGSYSARMRRGSEAIVCQQGSSLMAVMMQALAHRVGYVWVVEDDFSLAGVVTFRDILRVFREHLG</sequence>
<evidence type="ECO:0000259" key="5">
    <source>
        <dbReference type="PROSITE" id="PS51371"/>
    </source>
</evidence>
<dbReference type="InterPro" id="IPR050511">
    <property type="entry name" value="AMPK_gamma/SDS23_families"/>
</dbReference>
<reference evidence="6" key="1">
    <citation type="journal article" date="2023" name="Nat. Commun.">
        <title>Diploid and tetraploid genomes of Acorus and the evolution of monocots.</title>
        <authorList>
            <person name="Ma L."/>
            <person name="Liu K.W."/>
            <person name="Li Z."/>
            <person name="Hsiao Y.Y."/>
            <person name="Qi Y."/>
            <person name="Fu T."/>
            <person name="Tang G.D."/>
            <person name="Zhang D."/>
            <person name="Sun W.H."/>
            <person name="Liu D.K."/>
            <person name="Li Y."/>
            <person name="Chen G.Z."/>
            <person name="Liu X.D."/>
            <person name="Liao X.Y."/>
            <person name="Jiang Y.T."/>
            <person name="Yu X."/>
            <person name="Hao Y."/>
            <person name="Huang J."/>
            <person name="Zhao X.W."/>
            <person name="Ke S."/>
            <person name="Chen Y.Y."/>
            <person name="Wu W.L."/>
            <person name="Hsu J.L."/>
            <person name="Lin Y.F."/>
            <person name="Huang M.D."/>
            <person name="Li C.Y."/>
            <person name="Huang L."/>
            <person name="Wang Z.W."/>
            <person name="Zhao X."/>
            <person name="Zhong W.Y."/>
            <person name="Peng D.H."/>
            <person name="Ahmad S."/>
            <person name="Lan S."/>
            <person name="Zhang J.S."/>
            <person name="Tsai W.C."/>
            <person name="Van de Peer Y."/>
            <person name="Liu Z.J."/>
        </authorList>
    </citation>
    <scope>NUCLEOTIDE SEQUENCE</scope>
    <source>
        <strain evidence="6">CP</strain>
    </source>
</reference>
<dbReference type="InterPro" id="IPR046342">
    <property type="entry name" value="CBS_dom_sf"/>
</dbReference>
<evidence type="ECO:0000256" key="3">
    <source>
        <dbReference type="PROSITE-ProRule" id="PRU00703"/>
    </source>
</evidence>
<name>A0AAV9CPU3_ACOCL</name>
<dbReference type="Pfam" id="PF00571">
    <property type="entry name" value="CBS"/>
    <property type="match status" value="1"/>
</dbReference>
<feature type="region of interest" description="Disordered" evidence="4">
    <location>
        <begin position="284"/>
        <end position="314"/>
    </location>
</feature>
<evidence type="ECO:0000313" key="7">
    <source>
        <dbReference type="Proteomes" id="UP001180020"/>
    </source>
</evidence>
<evidence type="ECO:0000256" key="1">
    <source>
        <dbReference type="ARBA" id="ARBA00022737"/>
    </source>
</evidence>
<dbReference type="EMBL" id="JAUJYO010000018">
    <property type="protein sequence ID" value="KAK1290374.1"/>
    <property type="molecule type" value="Genomic_DNA"/>
</dbReference>
<dbReference type="Proteomes" id="UP001180020">
    <property type="component" value="Unassembled WGS sequence"/>
</dbReference>
<evidence type="ECO:0000256" key="2">
    <source>
        <dbReference type="ARBA" id="ARBA00023122"/>
    </source>
</evidence>
<reference evidence="6" key="2">
    <citation type="submission" date="2023-06" db="EMBL/GenBank/DDBJ databases">
        <authorList>
            <person name="Ma L."/>
            <person name="Liu K.-W."/>
            <person name="Li Z."/>
            <person name="Hsiao Y.-Y."/>
            <person name="Qi Y."/>
            <person name="Fu T."/>
            <person name="Tang G."/>
            <person name="Zhang D."/>
            <person name="Sun W.-H."/>
            <person name="Liu D.-K."/>
            <person name="Li Y."/>
            <person name="Chen G.-Z."/>
            <person name="Liu X.-D."/>
            <person name="Liao X.-Y."/>
            <person name="Jiang Y.-T."/>
            <person name="Yu X."/>
            <person name="Hao Y."/>
            <person name="Huang J."/>
            <person name="Zhao X.-W."/>
            <person name="Ke S."/>
            <person name="Chen Y.-Y."/>
            <person name="Wu W.-L."/>
            <person name="Hsu J.-L."/>
            <person name="Lin Y.-F."/>
            <person name="Huang M.-D."/>
            <person name="Li C.-Y."/>
            <person name="Huang L."/>
            <person name="Wang Z.-W."/>
            <person name="Zhao X."/>
            <person name="Zhong W.-Y."/>
            <person name="Peng D.-H."/>
            <person name="Ahmad S."/>
            <person name="Lan S."/>
            <person name="Zhang J.-S."/>
            <person name="Tsai W.-C."/>
            <person name="Van De Peer Y."/>
            <person name="Liu Z.-J."/>
        </authorList>
    </citation>
    <scope>NUCLEOTIDE SEQUENCE</scope>
    <source>
        <strain evidence="6">CP</strain>
        <tissue evidence="6">Leaves</tissue>
    </source>
</reference>
<dbReference type="GO" id="GO:0005634">
    <property type="term" value="C:nucleus"/>
    <property type="evidence" value="ECO:0007669"/>
    <property type="project" value="TreeGrafter"/>
</dbReference>
<feature type="domain" description="CBS" evidence="5">
    <location>
        <begin position="316"/>
        <end position="373"/>
    </location>
</feature>
<dbReference type="PANTHER" id="PTHR13780">
    <property type="entry name" value="AMP-ACTIVATED PROTEIN KINASE, GAMMA REGULATORY SUBUNIT"/>
    <property type="match status" value="1"/>
</dbReference>
<evidence type="ECO:0000256" key="4">
    <source>
        <dbReference type="SAM" id="MobiDB-lite"/>
    </source>
</evidence>
<proteinExistence type="predicted"/>
<dbReference type="Gene3D" id="3.10.580.10">
    <property type="entry name" value="CBS-domain"/>
    <property type="match status" value="1"/>
</dbReference>
<organism evidence="6 7">
    <name type="scientific">Acorus calamus</name>
    <name type="common">Sweet flag</name>
    <dbReference type="NCBI Taxonomy" id="4465"/>
    <lineage>
        <taxon>Eukaryota</taxon>
        <taxon>Viridiplantae</taxon>
        <taxon>Streptophyta</taxon>
        <taxon>Embryophyta</taxon>
        <taxon>Tracheophyta</taxon>
        <taxon>Spermatophyta</taxon>
        <taxon>Magnoliopsida</taxon>
        <taxon>Liliopsida</taxon>
        <taxon>Acoraceae</taxon>
        <taxon>Acorus</taxon>
    </lineage>
</organism>
<keyword evidence="7" id="KW-1185">Reference proteome</keyword>
<evidence type="ECO:0000313" key="6">
    <source>
        <dbReference type="EMBL" id="KAK1290374.1"/>
    </source>
</evidence>
<dbReference type="AlphaFoldDB" id="A0AAV9CPU3"/>
<dbReference type="GO" id="GO:0005737">
    <property type="term" value="C:cytoplasm"/>
    <property type="evidence" value="ECO:0007669"/>
    <property type="project" value="TreeGrafter"/>
</dbReference>
<keyword evidence="2 3" id="KW-0129">CBS domain</keyword>